<feature type="transmembrane region" description="Helical" evidence="1">
    <location>
        <begin position="78"/>
        <end position="96"/>
    </location>
</feature>
<keyword evidence="1" id="KW-0472">Membrane</keyword>
<proteinExistence type="predicted"/>
<feature type="transmembrane region" description="Helical" evidence="1">
    <location>
        <begin position="130"/>
        <end position="149"/>
    </location>
</feature>
<name>A0A7X5C118_9BACL</name>
<keyword evidence="3" id="KW-1185">Reference proteome</keyword>
<dbReference type="PANTHER" id="PTHR36832">
    <property type="entry name" value="SLR1174 PROTEIN-RELATED"/>
    <property type="match status" value="1"/>
</dbReference>
<dbReference type="Pfam" id="PF06182">
    <property type="entry name" value="ABC2_membrane_6"/>
    <property type="match status" value="1"/>
</dbReference>
<evidence type="ECO:0000313" key="2">
    <source>
        <dbReference type="EMBL" id="NBC72196.1"/>
    </source>
</evidence>
<dbReference type="PANTHER" id="PTHR36832:SF1">
    <property type="entry name" value="SLR1174 PROTEIN"/>
    <property type="match status" value="1"/>
</dbReference>
<protein>
    <submittedName>
        <fullName evidence="2">ABC transporter permease</fullName>
    </submittedName>
</protein>
<gene>
    <name evidence="2" type="ORF">GT003_24640</name>
</gene>
<evidence type="ECO:0000313" key="3">
    <source>
        <dbReference type="Proteomes" id="UP000558113"/>
    </source>
</evidence>
<feature type="transmembrane region" description="Helical" evidence="1">
    <location>
        <begin position="161"/>
        <end position="186"/>
    </location>
</feature>
<accession>A0A7X5C118</accession>
<feature type="transmembrane region" description="Helical" evidence="1">
    <location>
        <begin position="40"/>
        <end position="58"/>
    </location>
</feature>
<comment type="caution">
    <text evidence="2">The sequence shown here is derived from an EMBL/GenBank/DDBJ whole genome shotgun (WGS) entry which is preliminary data.</text>
</comment>
<dbReference type="Proteomes" id="UP000558113">
    <property type="component" value="Unassembled WGS sequence"/>
</dbReference>
<keyword evidence="1" id="KW-0812">Transmembrane</keyword>
<dbReference type="RefSeq" id="WP_161702943.1">
    <property type="nucleotide sequence ID" value="NZ_JAAAMU010000017.1"/>
</dbReference>
<feature type="transmembrane region" description="Helical" evidence="1">
    <location>
        <begin position="249"/>
        <end position="267"/>
    </location>
</feature>
<dbReference type="AlphaFoldDB" id="A0A7X5C118"/>
<reference evidence="2 3" key="1">
    <citation type="submission" date="2020-01" db="EMBL/GenBank/DDBJ databases">
        <title>Paenibacillus soybeanensis sp. nov. isolated from the nodules of soybean (Glycine max(L.) Merr).</title>
        <authorList>
            <person name="Wang H."/>
        </authorList>
    </citation>
    <scope>NUCLEOTIDE SEQUENCE [LARGE SCALE GENOMIC DNA]</scope>
    <source>
        <strain evidence="2 3">DSM 23054</strain>
    </source>
</reference>
<sequence>MRTPRRLFGYRNASLAAGGSKAGAVARITIRQQMAYKTDFIMRASFLLMILYVFVQLWSAAYDGDHARIINGYTLKQIIWYLVFTEAITMGVPALCGIIENEVKSGDIAVRLIRPLSYVGYHYAAYLAEAVFRFFVHLAVGSAIAWLCVGPPTFGMGWAGLFSLTFGAITVAFVLNMIVALCAFWVEETRGMEFVLHKLQFTVGGMLLPLDLMPEPLRRICVWLPFQAMLYFPARTAVNIDAAPIAEQFAIQAVWILLLGALVMWMYKRGVSRLHVNGG</sequence>
<evidence type="ECO:0000256" key="1">
    <source>
        <dbReference type="SAM" id="Phobius"/>
    </source>
</evidence>
<dbReference type="OrthoDB" id="9783401at2"/>
<keyword evidence="1" id="KW-1133">Transmembrane helix</keyword>
<dbReference type="InterPro" id="IPR010390">
    <property type="entry name" value="ABC-2_transporter-like"/>
</dbReference>
<dbReference type="EMBL" id="JAAAMU010000017">
    <property type="protein sequence ID" value="NBC72196.1"/>
    <property type="molecule type" value="Genomic_DNA"/>
</dbReference>
<organism evidence="2 3">
    <name type="scientific">Paenibacillus sacheonensis</name>
    <dbReference type="NCBI Taxonomy" id="742054"/>
    <lineage>
        <taxon>Bacteria</taxon>
        <taxon>Bacillati</taxon>
        <taxon>Bacillota</taxon>
        <taxon>Bacilli</taxon>
        <taxon>Bacillales</taxon>
        <taxon>Paenibacillaceae</taxon>
        <taxon>Paenibacillus</taxon>
    </lineage>
</organism>